<dbReference type="Proteomes" id="UP000034704">
    <property type="component" value="Unassembled WGS sequence"/>
</dbReference>
<reference evidence="1 2" key="1">
    <citation type="journal article" date="2015" name="Nature">
        <title>rRNA introns, odd ribosomes, and small enigmatic genomes across a large radiation of phyla.</title>
        <authorList>
            <person name="Brown C.T."/>
            <person name="Hug L.A."/>
            <person name="Thomas B.C."/>
            <person name="Sharon I."/>
            <person name="Castelle C.J."/>
            <person name="Singh A."/>
            <person name="Wilkins M.J."/>
            <person name="Williams K.H."/>
            <person name="Banfield J.F."/>
        </authorList>
    </citation>
    <scope>NUCLEOTIDE SEQUENCE [LARGE SCALE GENOMIC DNA]</scope>
</reference>
<protein>
    <submittedName>
        <fullName evidence="1">Uncharacterized protein</fullName>
    </submittedName>
</protein>
<gene>
    <name evidence="1" type="ORF">UV12_C0014G0014</name>
</gene>
<evidence type="ECO:0000313" key="1">
    <source>
        <dbReference type="EMBL" id="KKS46968.1"/>
    </source>
</evidence>
<proteinExistence type="predicted"/>
<comment type="caution">
    <text evidence="1">The sequence shown here is derived from an EMBL/GenBank/DDBJ whole genome shotgun (WGS) entry which is preliminary data.</text>
</comment>
<organism evidence="1 2">
    <name type="scientific">Candidatus Nomurabacteria bacterium GW2011_GWC2_42_20</name>
    <dbReference type="NCBI Taxonomy" id="1618756"/>
    <lineage>
        <taxon>Bacteria</taxon>
        <taxon>Candidatus Nomuraibacteriota</taxon>
    </lineage>
</organism>
<sequence>MKNIIQSLKIITLALILSFGISYVYAWTEPIVTPPGGNVSAPVNVSSTAQYKEGAFGIGGLFRGYANAIFDGNVGIGATSPAGRLQIGTLSSGVNGSINGASNPTRLIVNGATGSEAALTLGYYSSGYGLNLWVPANPSAPWPTYIDNINAYSGFRFRNNTSATPVELMTIDATGRVGIGVPDPTQKLDVAGNIKGTGV</sequence>
<name>A0A0G1CBE7_9BACT</name>
<accession>A0A0G1CBE7</accession>
<evidence type="ECO:0000313" key="2">
    <source>
        <dbReference type="Proteomes" id="UP000034704"/>
    </source>
</evidence>
<dbReference type="EMBL" id="LCDG01000014">
    <property type="protein sequence ID" value="KKS46968.1"/>
    <property type="molecule type" value="Genomic_DNA"/>
</dbReference>
<dbReference type="AlphaFoldDB" id="A0A0G1CBE7"/>